<evidence type="ECO:0000256" key="2">
    <source>
        <dbReference type="SAM" id="MobiDB-lite"/>
    </source>
</evidence>
<feature type="region of interest" description="Disordered" evidence="2">
    <location>
        <begin position="679"/>
        <end position="705"/>
    </location>
</feature>
<keyword evidence="5" id="KW-1185">Reference proteome</keyword>
<keyword evidence="1" id="KW-0479">Metal-binding</keyword>
<keyword evidence="1" id="KW-0862">Zinc</keyword>
<dbReference type="PROSITE" id="PS50157">
    <property type="entry name" value="ZINC_FINGER_C2H2_2"/>
    <property type="match status" value="1"/>
</dbReference>
<dbReference type="InterPro" id="IPR013087">
    <property type="entry name" value="Znf_C2H2_type"/>
</dbReference>
<feature type="region of interest" description="Disordered" evidence="2">
    <location>
        <begin position="263"/>
        <end position="284"/>
    </location>
</feature>
<dbReference type="SUPFAM" id="SSF57667">
    <property type="entry name" value="beta-beta-alpha zinc fingers"/>
    <property type="match status" value="1"/>
</dbReference>
<feature type="compositionally biased region" description="Basic residues" evidence="2">
    <location>
        <begin position="686"/>
        <end position="705"/>
    </location>
</feature>
<evidence type="ECO:0000256" key="1">
    <source>
        <dbReference type="PROSITE-ProRule" id="PRU00042"/>
    </source>
</evidence>
<feature type="compositionally biased region" description="Pro residues" evidence="2">
    <location>
        <begin position="563"/>
        <end position="584"/>
    </location>
</feature>
<gene>
    <name evidence="4" type="ORF">PEVE_00008193</name>
</gene>
<dbReference type="Proteomes" id="UP001159427">
    <property type="component" value="Unassembled WGS sequence"/>
</dbReference>
<comment type="caution">
    <text evidence="4">The sequence shown here is derived from an EMBL/GenBank/DDBJ whole genome shotgun (WGS) entry which is preliminary data.</text>
</comment>
<reference evidence="4 5" key="1">
    <citation type="submission" date="2022-05" db="EMBL/GenBank/DDBJ databases">
        <authorList>
            <consortium name="Genoscope - CEA"/>
            <person name="William W."/>
        </authorList>
    </citation>
    <scope>NUCLEOTIDE SEQUENCE [LARGE SCALE GENOMIC DNA]</scope>
</reference>
<organism evidence="4 5">
    <name type="scientific">Porites evermanni</name>
    <dbReference type="NCBI Taxonomy" id="104178"/>
    <lineage>
        <taxon>Eukaryota</taxon>
        <taxon>Metazoa</taxon>
        <taxon>Cnidaria</taxon>
        <taxon>Anthozoa</taxon>
        <taxon>Hexacorallia</taxon>
        <taxon>Scleractinia</taxon>
        <taxon>Fungiina</taxon>
        <taxon>Poritidae</taxon>
        <taxon>Porites</taxon>
    </lineage>
</organism>
<dbReference type="EMBL" id="CALNXI010001557">
    <property type="protein sequence ID" value="CAH3172067.1"/>
    <property type="molecule type" value="Genomic_DNA"/>
</dbReference>
<dbReference type="InterPro" id="IPR036236">
    <property type="entry name" value="Znf_C2H2_sf"/>
</dbReference>
<feature type="domain" description="C2H2-type" evidence="3">
    <location>
        <begin position="472"/>
        <end position="497"/>
    </location>
</feature>
<feature type="compositionally biased region" description="Low complexity" evidence="2">
    <location>
        <begin position="541"/>
        <end position="562"/>
    </location>
</feature>
<feature type="compositionally biased region" description="Basic and acidic residues" evidence="2">
    <location>
        <begin position="522"/>
        <end position="532"/>
    </location>
</feature>
<feature type="region of interest" description="Disordered" evidence="2">
    <location>
        <begin position="521"/>
        <end position="586"/>
    </location>
</feature>
<name>A0ABN8QYE5_9CNID</name>
<dbReference type="PROSITE" id="PS00028">
    <property type="entry name" value="ZINC_FINGER_C2H2_1"/>
    <property type="match status" value="1"/>
</dbReference>
<protein>
    <recommendedName>
        <fullName evidence="3">C2H2-type domain-containing protein</fullName>
    </recommendedName>
</protein>
<accession>A0ABN8QYE5</accession>
<proteinExistence type="predicted"/>
<evidence type="ECO:0000313" key="5">
    <source>
        <dbReference type="Proteomes" id="UP001159427"/>
    </source>
</evidence>
<dbReference type="Gene3D" id="3.30.160.60">
    <property type="entry name" value="Classic Zinc Finger"/>
    <property type="match status" value="1"/>
</dbReference>
<evidence type="ECO:0000313" key="4">
    <source>
        <dbReference type="EMBL" id="CAH3172067.1"/>
    </source>
</evidence>
<keyword evidence="1" id="KW-0863">Zinc-finger</keyword>
<evidence type="ECO:0000259" key="3">
    <source>
        <dbReference type="PROSITE" id="PS50157"/>
    </source>
</evidence>
<sequence length="705" mass="77896">MASGLQGRRKESTVGSSSCETELENFLKAVVNEEYKSLTFPETILSSNFTRSNVPGEWEPCILVQNVYYSSKTNGCQLSKSCSLLEMKLDNLENMKTTHDESHLKEPGKRHRRQGKQLSGVGTFTAKTANNSSQREYPANRTHQQHEGYSFVGALPNESNYSDFLGNNSNVEDLPLRMTGTSLIYPIRGAVRQPEMQLLKTENTCTRLGSESHTKKKKQKFSMEPEERLLKIGLAASYIYPDVEQHEVNVVRQQPEKHLLKTGNTKLGVESHTSKKQKSSFDPGERSFKIGRALSYIYPYAEQHEENGVGQQPEMHLLRAGQTRLLVESHTPKRQKLNLEPEGKRFKIGLEASYTDPDGEQQESSGFERKGADNHILINSYNIKNSSKKSTLITMDNSTNLQQKGDYLYIWERKKQDAATTPITESHSLDYSPQTFPISPMPFSIISNRRSNEFFQESYLFCRQEGNTGRPYLCPWRCCGKRFRRSDEVKRHYRCHTELLANCTISSITGKSPSTIFMVFPKRPEDERQKREDDDDREQDAAGGESGSAAEPTTAPPAAGATTPPPAGGTPPPNAGVPPPPGGAPPAGANPIVAAVNQACAAFQACAAQGDPNMCLQQMLQTLSSLSGGAGGAPVGAAPCQGGASMPMPQPMPMPMPMPQPMPYPEVIMEPASCGGTYPCKDKGSKGKKHHDKKEKKLDKKAKKD</sequence>